<evidence type="ECO:0000313" key="14">
    <source>
        <dbReference type="Proteomes" id="UP001165740"/>
    </source>
</evidence>
<reference evidence="15" key="2">
    <citation type="submission" date="2025-04" db="UniProtKB">
        <authorList>
            <consortium name="RefSeq"/>
        </authorList>
    </citation>
    <scope>IDENTIFICATION</scope>
</reference>
<dbReference type="Proteomes" id="UP001165740">
    <property type="component" value="Chromosome 11"/>
</dbReference>
<evidence type="ECO:0000256" key="6">
    <source>
        <dbReference type="ARBA" id="ARBA00022777"/>
    </source>
</evidence>
<comment type="catalytic activity">
    <reaction evidence="8">
        <text>thiamine + UTP = thiamine diphosphate + UMP + H(+)</text>
        <dbReference type="Rhea" id="RHEA:79423"/>
        <dbReference type="ChEBI" id="CHEBI:15378"/>
        <dbReference type="ChEBI" id="CHEBI:18385"/>
        <dbReference type="ChEBI" id="CHEBI:46398"/>
        <dbReference type="ChEBI" id="CHEBI:57865"/>
        <dbReference type="ChEBI" id="CHEBI:58937"/>
    </reaction>
    <physiologicalReaction direction="left-to-right" evidence="8">
        <dbReference type="Rhea" id="RHEA:79424"/>
    </physiologicalReaction>
</comment>
<dbReference type="GO" id="GO:0005829">
    <property type="term" value="C:cytosol"/>
    <property type="evidence" value="ECO:0007669"/>
    <property type="project" value="UniProtKB-ARBA"/>
</dbReference>
<evidence type="ECO:0000256" key="2">
    <source>
        <dbReference type="ARBA" id="ARBA00006785"/>
    </source>
</evidence>
<dbReference type="Pfam" id="PF04265">
    <property type="entry name" value="TPK_B1_binding"/>
    <property type="match status" value="1"/>
</dbReference>
<dbReference type="KEGG" id="bgt:106058291"/>
<dbReference type="Pfam" id="PF04263">
    <property type="entry name" value="TPK_catalytic"/>
    <property type="match status" value="1"/>
</dbReference>
<keyword evidence="7 10" id="KW-0067">ATP-binding</keyword>
<comment type="similarity">
    <text evidence="2 10">Belongs to the thiamine pyrophosphokinase family.</text>
</comment>
<dbReference type="FunFam" id="3.40.50.10240:FF:000006">
    <property type="entry name" value="Thiamin pyrophosphokinase 1"/>
    <property type="match status" value="1"/>
</dbReference>
<accession>A0A2C9M524</accession>
<dbReference type="GO" id="GO:0016301">
    <property type="term" value="F:kinase activity"/>
    <property type="evidence" value="ECO:0007669"/>
    <property type="project" value="UniProtKB-UniRule"/>
</dbReference>
<evidence type="ECO:0000256" key="9">
    <source>
        <dbReference type="ARBA" id="ARBA00055888"/>
    </source>
</evidence>
<dbReference type="CDD" id="cd07995">
    <property type="entry name" value="TPK"/>
    <property type="match status" value="1"/>
</dbReference>
<comment type="function">
    <text evidence="9">Catalyzes the phosphorylation of thiamine to thiamine pyrophosphate (TPP) utilizing UTP and therefore links the biosynthesis of TPP to pyrimidines metabolism. By producing thiamine pyrophosphate, a cofactor of the mitochondrial pyruvate dehydrogenase indirectly regulates pyruvate oxidation and lipogenesis. Although it can also catalyze thiamine phosphorylation using ATP and CTP in vitro, it does so with significantly lower efficiency and without physiological relevance evidence.</text>
</comment>
<dbReference type="InterPro" id="IPR016966">
    <property type="entry name" value="Thiamin_pyrophosphokinase_euk"/>
</dbReference>
<dbReference type="GO" id="GO:0030975">
    <property type="term" value="F:thiamine binding"/>
    <property type="evidence" value="ECO:0007669"/>
    <property type="project" value="UniProtKB-UniRule"/>
</dbReference>
<dbReference type="NCBIfam" id="TIGR01378">
    <property type="entry name" value="thi_PPkinase"/>
    <property type="match status" value="1"/>
</dbReference>
<dbReference type="VEuPathDB" id="VectorBase:BGLB038644"/>
<dbReference type="EC" id="2.7.6.2" evidence="10"/>
<dbReference type="STRING" id="6526.A0A2C9M524"/>
<comment type="catalytic activity">
    <reaction evidence="10">
        <text>thiamine + ATP = thiamine diphosphate + AMP + H(+)</text>
        <dbReference type="Rhea" id="RHEA:11576"/>
        <dbReference type="ChEBI" id="CHEBI:15378"/>
        <dbReference type="ChEBI" id="CHEBI:18385"/>
        <dbReference type="ChEBI" id="CHEBI:30616"/>
        <dbReference type="ChEBI" id="CHEBI:58937"/>
        <dbReference type="ChEBI" id="CHEBI:456215"/>
    </reaction>
</comment>
<evidence type="ECO:0000256" key="7">
    <source>
        <dbReference type="ARBA" id="ARBA00022840"/>
    </source>
</evidence>
<sequence length="242" mass="26614">MNVIRPLAFLMPEAGLKIAFIILNHHTDFHLIKHLWKKSVFTAVVDGAVNHLHSSISQEQYLPSIITGDFDSADPDLLEYYKNHKVPVVATPDQDETDFTKCLRIVVDKMGTCSVKQILAVGAFGGRMDHTFANVNTLYTALKLTKVPVLLVADNSMSVLLDKGEHTLHCDTGYEGDWCGLIPIGQPADHVTTTGLKYNLTNDRMNFGDLISTSNSLAGSVVTVTTDQPLLWVMGFTDLKGN</sequence>
<evidence type="ECO:0000256" key="4">
    <source>
        <dbReference type="ARBA" id="ARBA00022679"/>
    </source>
</evidence>
<protein>
    <recommendedName>
        <fullName evidence="10">Thiamine pyrophosphokinase</fullName>
        <ecNumber evidence="10">2.7.6.2</ecNumber>
    </recommendedName>
</protein>
<evidence type="ECO:0000313" key="12">
    <source>
        <dbReference type="EnsemblMetazoa" id="BGLB038644-PB"/>
    </source>
</evidence>
<evidence type="ECO:0000256" key="8">
    <source>
        <dbReference type="ARBA" id="ARBA00050898"/>
    </source>
</evidence>
<feature type="domain" description="Thiamin pyrophosphokinase thiamin-binding" evidence="11">
    <location>
        <begin position="164"/>
        <end position="230"/>
    </location>
</feature>
<evidence type="ECO:0000256" key="5">
    <source>
        <dbReference type="ARBA" id="ARBA00022741"/>
    </source>
</evidence>
<dbReference type="PANTHER" id="PTHR13622">
    <property type="entry name" value="THIAMIN PYROPHOSPHOKINASE"/>
    <property type="match status" value="1"/>
</dbReference>
<dbReference type="SUPFAM" id="SSF63862">
    <property type="entry name" value="Thiamin pyrophosphokinase, substrate-binding domain"/>
    <property type="match status" value="1"/>
</dbReference>
<evidence type="ECO:0000256" key="3">
    <source>
        <dbReference type="ARBA" id="ARBA00011738"/>
    </source>
</evidence>
<dbReference type="GeneID" id="106058291"/>
<dbReference type="GO" id="GO:0004788">
    <property type="term" value="F:thiamine diphosphokinase activity"/>
    <property type="evidence" value="ECO:0007669"/>
    <property type="project" value="UniProtKB-UniRule"/>
</dbReference>
<dbReference type="InterPro" id="IPR036371">
    <property type="entry name" value="TPK_B1-bd_sf"/>
</dbReference>
<keyword evidence="14" id="KW-1185">Reference proteome</keyword>
<dbReference type="InterPro" id="IPR007371">
    <property type="entry name" value="TPK_catalytic"/>
</dbReference>
<dbReference type="PANTHER" id="PTHR13622:SF8">
    <property type="entry name" value="THIAMIN PYROPHOSPHOKINASE 1"/>
    <property type="match status" value="1"/>
</dbReference>
<dbReference type="OMA" id="TDMCKAL"/>
<evidence type="ECO:0000256" key="10">
    <source>
        <dbReference type="PIRNR" id="PIRNR031057"/>
    </source>
</evidence>
<dbReference type="PIRSF" id="PIRSF031057">
    <property type="entry name" value="Thiamin_pyrophosphokinase"/>
    <property type="match status" value="1"/>
</dbReference>
<dbReference type="FunFam" id="2.60.120.320:FF:000002">
    <property type="entry name" value="Thiamine pyrophosphokinase"/>
    <property type="match status" value="1"/>
</dbReference>
<keyword evidence="5 10" id="KW-0547">Nucleotide-binding</keyword>
<dbReference type="SMART" id="SM00983">
    <property type="entry name" value="TPK_B1_binding"/>
    <property type="match status" value="1"/>
</dbReference>
<comment type="subunit">
    <text evidence="3">Homodimer.</text>
</comment>
<dbReference type="Gene3D" id="2.60.120.320">
    <property type="entry name" value="Thiamin pyrophosphokinase, thiamin-binding domain"/>
    <property type="match status" value="1"/>
</dbReference>
<dbReference type="SUPFAM" id="SSF63999">
    <property type="entry name" value="Thiamin pyrophosphokinase, catalytic domain"/>
    <property type="match status" value="1"/>
</dbReference>
<dbReference type="UniPathway" id="UPA00060">
    <property type="reaction ID" value="UER00597"/>
</dbReference>
<name>A0A2C9M524_BIOGL</name>
<evidence type="ECO:0000259" key="11">
    <source>
        <dbReference type="SMART" id="SM00983"/>
    </source>
</evidence>
<dbReference type="Proteomes" id="UP000076420">
    <property type="component" value="Unassembled WGS sequence"/>
</dbReference>
<dbReference type="Gene3D" id="3.40.50.10240">
    <property type="entry name" value="Thiamin pyrophosphokinase, catalytic domain"/>
    <property type="match status" value="1"/>
</dbReference>
<proteinExistence type="inferred from homology"/>
<dbReference type="OrthoDB" id="25149at2759"/>
<dbReference type="EnsemblMetazoa" id="BGLB038644-RB">
    <property type="protein sequence ID" value="BGLB038644-PB"/>
    <property type="gene ID" value="BGLB038644"/>
</dbReference>
<dbReference type="RefSeq" id="XP_013071138.1">
    <property type="nucleotide sequence ID" value="XM_013215684.2"/>
</dbReference>
<dbReference type="AlphaFoldDB" id="A0A2C9M524"/>
<evidence type="ECO:0000256" key="1">
    <source>
        <dbReference type="ARBA" id="ARBA00005078"/>
    </source>
</evidence>
<dbReference type="InterPro" id="IPR036759">
    <property type="entry name" value="TPK_catalytic_sf"/>
</dbReference>
<evidence type="ECO:0000313" key="13">
    <source>
        <dbReference type="Proteomes" id="UP000076420"/>
    </source>
</evidence>
<comment type="pathway">
    <text evidence="1 10">Cofactor biosynthesis; thiamine diphosphate biosynthesis; thiamine diphosphate from thiamine: step 1/1.</text>
</comment>
<dbReference type="GO" id="GO:0005524">
    <property type="term" value="F:ATP binding"/>
    <property type="evidence" value="ECO:0007669"/>
    <property type="project" value="UniProtKB-UniRule"/>
</dbReference>
<keyword evidence="4 10" id="KW-0808">Transferase</keyword>
<dbReference type="VEuPathDB" id="VectorBase:BGLAX_032912"/>
<reference evidence="12" key="1">
    <citation type="submission" date="2020-05" db="UniProtKB">
        <authorList>
            <consortium name="EnsemblMetazoa"/>
        </authorList>
    </citation>
    <scope>IDENTIFICATION</scope>
    <source>
        <strain evidence="12">BB02</strain>
    </source>
</reference>
<dbReference type="GO" id="GO:0009229">
    <property type="term" value="P:thiamine diphosphate biosynthetic process"/>
    <property type="evidence" value="ECO:0007669"/>
    <property type="project" value="UniProtKB-UniRule"/>
</dbReference>
<dbReference type="InterPro" id="IPR006282">
    <property type="entry name" value="Thi_PPkinase"/>
</dbReference>
<keyword evidence="6 10" id="KW-0418">Kinase</keyword>
<evidence type="ECO:0000313" key="15">
    <source>
        <dbReference type="RefSeq" id="XP_013071138.1"/>
    </source>
</evidence>
<dbReference type="InterPro" id="IPR007373">
    <property type="entry name" value="Thiamin_PyroPKinase_B1-bd"/>
</dbReference>
<dbReference type="GO" id="GO:0006772">
    <property type="term" value="P:thiamine metabolic process"/>
    <property type="evidence" value="ECO:0007669"/>
    <property type="project" value="InterPro"/>
</dbReference>
<gene>
    <name evidence="12" type="primary">106058291</name>
    <name evidence="15" type="synonym">LOC106058291</name>
</gene>
<organism evidence="12 13">
    <name type="scientific">Biomphalaria glabrata</name>
    <name type="common">Bloodfluke planorb</name>
    <name type="synonym">Freshwater snail</name>
    <dbReference type="NCBI Taxonomy" id="6526"/>
    <lineage>
        <taxon>Eukaryota</taxon>
        <taxon>Metazoa</taxon>
        <taxon>Spiralia</taxon>
        <taxon>Lophotrochozoa</taxon>
        <taxon>Mollusca</taxon>
        <taxon>Gastropoda</taxon>
        <taxon>Heterobranchia</taxon>
        <taxon>Euthyneura</taxon>
        <taxon>Panpulmonata</taxon>
        <taxon>Hygrophila</taxon>
        <taxon>Lymnaeoidea</taxon>
        <taxon>Planorbidae</taxon>
        <taxon>Biomphalaria</taxon>
    </lineage>
</organism>